<feature type="compositionally biased region" description="Basic and acidic residues" evidence="1">
    <location>
        <begin position="95"/>
        <end position="106"/>
    </location>
</feature>
<name>A0A075H423_9EURY</name>
<accession>A0A075H423</accession>
<feature type="region of interest" description="Disordered" evidence="1">
    <location>
        <begin position="76"/>
        <end position="106"/>
    </location>
</feature>
<evidence type="ECO:0000313" key="2">
    <source>
        <dbReference type="EMBL" id="AIF09915.1"/>
    </source>
</evidence>
<dbReference type="EMBL" id="KF900876">
    <property type="protein sequence ID" value="AIF09915.1"/>
    <property type="molecule type" value="Genomic_DNA"/>
</dbReference>
<organism evidence="2">
    <name type="scientific">uncultured marine group II/III euryarchaeote KM3_41_F08</name>
    <dbReference type="NCBI Taxonomy" id="1456446"/>
    <lineage>
        <taxon>Archaea</taxon>
        <taxon>Methanobacteriati</taxon>
        <taxon>Methanobacteriota</taxon>
        <taxon>environmental samples</taxon>
    </lineage>
</organism>
<reference evidence="2" key="1">
    <citation type="journal article" date="2014" name="Genome Biol. Evol.">
        <title>Pangenome evidence for extensive interdomain horizontal transfer affecting lineage core and shell genes in uncultured planktonic thaumarchaeota and euryarchaeota.</title>
        <authorList>
            <person name="Deschamps P."/>
            <person name="Zivanovic Y."/>
            <person name="Moreira D."/>
            <person name="Rodriguez-Valera F."/>
            <person name="Lopez-Garcia P."/>
        </authorList>
    </citation>
    <scope>NUCLEOTIDE SEQUENCE</scope>
</reference>
<evidence type="ECO:0000256" key="1">
    <source>
        <dbReference type="SAM" id="MobiDB-lite"/>
    </source>
</evidence>
<dbReference type="AlphaFoldDB" id="A0A075H423"/>
<protein>
    <submittedName>
        <fullName evidence="2">Uncharacterized protein</fullName>
    </submittedName>
</protein>
<proteinExistence type="predicted"/>
<sequence length="106" mass="11803">MRSAISGSFCMVAGLELTRMTSKPSARSARQACEPEKSNSAAWPILIGPEPRIMIRWMSSRRGIRQHLAWIVGVRPSSPSPRFPRSGRIAAPHRVAREPPRGDTER</sequence>